<reference evidence="2 3" key="1">
    <citation type="submission" date="2019-12" db="EMBL/GenBank/DDBJ databases">
        <title>Genomic-based taxomic classification of the family Erythrobacteraceae.</title>
        <authorList>
            <person name="Xu L."/>
        </authorList>
    </citation>
    <scope>NUCLEOTIDE SEQUENCE [LARGE SCALE GENOMIC DNA]</scope>
    <source>
        <strain evidence="2 3">DSM 18604</strain>
    </source>
</reference>
<evidence type="ECO:0000313" key="2">
    <source>
        <dbReference type="EMBL" id="MXP25802.1"/>
    </source>
</evidence>
<proteinExistence type="predicted"/>
<name>A0A845A621_9SPHN</name>
<organism evidence="2 3">
    <name type="scientific">Altericroceibacterium indicum</name>
    <dbReference type="NCBI Taxonomy" id="374177"/>
    <lineage>
        <taxon>Bacteria</taxon>
        <taxon>Pseudomonadati</taxon>
        <taxon>Pseudomonadota</taxon>
        <taxon>Alphaproteobacteria</taxon>
        <taxon>Sphingomonadales</taxon>
        <taxon>Erythrobacteraceae</taxon>
        <taxon>Altericroceibacterium</taxon>
    </lineage>
</organism>
<feature type="signal peptide" evidence="1">
    <location>
        <begin position="1"/>
        <end position="21"/>
    </location>
</feature>
<comment type="caution">
    <text evidence="2">The sequence shown here is derived from an EMBL/GenBank/DDBJ whole genome shotgun (WGS) entry which is preliminary data.</text>
</comment>
<keyword evidence="1" id="KW-0732">Signal</keyword>
<protein>
    <submittedName>
        <fullName evidence="2">UrcA family protein</fullName>
    </submittedName>
</protein>
<accession>A0A845A621</accession>
<dbReference type="Proteomes" id="UP000460561">
    <property type="component" value="Unassembled WGS sequence"/>
</dbReference>
<feature type="chain" id="PRO_5032703309" evidence="1">
    <location>
        <begin position="22"/>
        <end position="110"/>
    </location>
</feature>
<keyword evidence="3" id="KW-1185">Reference proteome</keyword>
<dbReference type="OrthoDB" id="7428650at2"/>
<dbReference type="NCBIfam" id="TIGR04433">
    <property type="entry name" value="UrcA_uranyl"/>
    <property type="match status" value="1"/>
</dbReference>
<dbReference type="AlphaFoldDB" id="A0A845A621"/>
<gene>
    <name evidence="2" type="ORF">GRI39_07075</name>
</gene>
<evidence type="ECO:0000256" key="1">
    <source>
        <dbReference type="SAM" id="SignalP"/>
    </source>
</evidence>
<dbReference type="EMBL" id="WTYQ01000002">
    <property type="protein sequence ID" value="MXP25802.1"/>
    <property type="molecule type" value="Genomic_DNA"/>
</dbReference>
<dbReference type="InterPro" id="IPR030972">
    <property type="entry name" value="UrcA_uranyl"/>
</dbReference>
<evidence type="ECO:0000313" key="3">
    <source>
        <dbReference type="Proteomes" id="UP000460561"/>
    </source>
</evidence>
<sequence>MMMKAGLMALAMCAVAAPAMANSTPDPFVQDKVALRLDGLDLSTVDGQNRLAIRMDAAARAVCGDGLASVHLNADAQAQECRTQVLANIRNQIETRMAANPSQVQLASSR</sequence>